<reference evidence="3 4" key="2">
    <citation type="submission" date="2016-08" db="EMBL/GenBank/DDBJ databases">
        <title>Pervasive Adenine N6-methylation of Active Genes in Fungi.</title>
        <authorList>
            <consortium name="DOE Joint Genome Institute"/>
            <person name="Mondo S.J."/>
            <person name="Dannebaum R.O."/>
            <person name="Kuo R.C."/>
            <person name="Labutti K."/>
            <person name="Haridas S."/>
            <person name="Kuo A."/>
            <person name="Salamov A."/>
            <person name="Ahrendt S.R."/>
            <person name="Lipzen A."/>
            <person name="Sullivan W."/>
            <person name="Andreopoulos W.B."/>
            <person name="Clum A."/>
            <person name="Lindquist E."/>
            <person name="Daum C."/>
            <person name="Ramamoorthy G.K."/>
            <person name="Gryganskyi A."/>
            <person name="Culley D."/>
            <person name="Magnuson J.K."/>
            <person name="James T.Y."/>
            <person name="O'Malley M.A."/>
            <person name="Stajich J.E."/>
            <person name="Spatafora J.W."/>
            <person name="Visel A."/>
            <person name="Grigoriev I.V."/>
        </authorList>
    </citation>
    <scope>NUCLEOTIDE SEQUENCE [LARGE SCALE GENOMIC DNA]</scope>
    <source>
        <strain evidence="4">finn</strain>
    </source>
</reference>
<sequence length="419" mass="48771">MKSKLIYILLYITLKLAGNVNLKNEHNLHLVISVFMDFLRRMPGRIISKDIYNTFPIINEENRKIIKKIKKNLKKLPEQRYATLKYLINFFSGNCENSNSLKIELDSNEIASLAPVIASVIVEIPNDYTLSSKIYRNGNIINYISENNDIDNVKNRENLIRLMILNYKKLFTKNKKKSKSYNYSNKEYIEKDYYSKSYTVNDIPSSSPTKFHLRISSKQHSSPSSPVQTTYNSFSIDDKLYKYNTISNIRNEDLSFDNNSIYSNKNNFDISNLNCKFIDNKIYLTFSIATPDAKSQHYKLEIPSSGTGMASIRNLSKSNNGSSAQLFRVTSFSDKSEYILYINYYIYINEDPRNLEVKLNLPLFKDTYNKKSNSFLNINYPINNSNDYSKKRSIIVKPGKKKNSPFFLSFVFFNFFSKT</sequence>
<feature type="signal peptide" evidence="1">
    <location>
        <begin position="1"/>
        <end position="17"/>
    </location>
</feature>
<dbReference type="GO" id="GO:0007165">
    <property type="term" value="P:signal transduction"/>
    <property type="evidence" value="ECO:0007669"/>
    <property type="project" value="InterPro"/>
</dbReference>
<dbReference type="InterPro" id="IPR000198">
    <property type="entry name" value="RhoGAP_dom"/>
</dbReference>
<keyword evidence="1" id="KW-0732">Signal</keyword>
<dbReference type="SUPFAM" id="SSF48350">
    <property type="entry name" value="GTPase activation domain, GAP"/>
    <property type="match status" value="1"/>
</dbReference>
<protein>
    <recommendedName>
        <fullName evidence="2">Rho-GAP domain-containing protein</fullName>
    </recommendedName>
</protein>
<reference evidence="3 4" key="1">
    <citation type="submission" date="2016-08" db="EMBL/GenBank/DDBJ databases">
        <title>Genomes of anaerobic fungi encode conserved fungal cellulosomes for biomass hydrolysis.</title>
        <authorList>
            <consortium name="DOE Joint Genome Institute"/>
            <person name="Haitjema C.H."/>
            <person name="Gilmore S.P."/>
            <person name="Henske J.K."/>
            <person name="Solomon K.V."/>
            <person name="De Groot R."/>
            <person name="Kuo A."/>
            <person name="Mondo S.J."/>
            <person name="Salamov A.A."/>
            <person name="Labutti K."/>
            <person name="Zhao Z."/>
            <person name="Chiniquy J."/>
            <person name="Barry K."/>
            <person name="Brewer H.M."/>
            <person name="Purvine S.O."/>
            <person name="Wright A.T."/>
            <person name="Boxma B."/>
            <person name="Van Alen T."/>
            <person name="Hackstein J.H."/>
            <person name="Baker S.E."/>
            <person name="Grigoriev I.V."/>
            <person name="O'Malley M.A."/>
        </authorList>
    </citation>
    <scope>NUCLEOTIDE SEQUENCE [LARGE SCALE GENOMIC DNA]</scope>
    <source>
        <strain evidence="4">finn</strain>
    </source>
</reference>
<keyword evidence="4" id="KW-1185">Reference proteome</keyword>
<dbReference type="Gene3D" id="1.10.555.10">
    <property type="entry name" value="Rho GTPase activation protein"/>
    <property type="match status" value="1"/>
</dbReference>
<name>A0A1Y1VFI3_9FUNG</name>
<evidence type="ECO:0000313" key="3">
    <source>
        <dbReference type="EMBL" id="ORX53711.1"/>
    </source>
</evidence>
<evidence type="ECO:0000259" key="2">
    <source>
        <dbReference type="PROSITE" id="PS50238"/>
    </source>
</evidence>
<gene>
    <name evidence="3" type="ORF">BCR36DRAFT_283940</name>
</gene>
<dbReference type="OrthoDB" id="10436465at2759"/>
<dbReference type="Proteomes" id="UP000193719">
    <property type="component" value="Unassembled WGS sequence"/>
</dbReference>
<evidence type="ECO:0000256" key="1">
    <source>
        <dbReference type="SAM" id="SignalP"/>
    </source>
</evidence>
<comment type="caution">
    <text evidence="3">The sequence shown here is derived from an EMBL/GenBank/DDBJ whole genome shotgun (WGS) entry which is preliminary data.</text>
</comment>
<feature type="chain" id="PRO_5012237371" description="Rho-GAP domain-containing protein" evidence="1">
    <location>
        <begin position="18"/>
        <end position="419"/>
    </location>
</feature>
<dbReference type="Pfam" id="PF00620">
    <property type="entry name" value="RhoGAP"/>
    <property type="match status" value="1"/>
</dbReference>
<dbReference type="AlphaFoldDB" id="A0A1Y1VFI3"/>
<accession>A0A1Y1VFI3</accession>
<organism evidence="3 4">
    <name type="scientific">Piromyces finnis</name>
    <dbReference type="NCBI Taxonomy" id="1754191"/>
    <lineage>
        <taxon>Eukaryota</taxon>
        <taxon>Fungi</taxon>
        <taxon>Fungi incertae sedis</taxon>
        <taxon>Chytridiomycota</taxon>
        <taxon>Chytridiomycota incertae sedis</taxon>
        <taxon>Neocallimastigomycetes</taxon>
        <taxon>Neocallimastigales</taxon>
        <taxon>Neocallimastigaceae</taxon>
        <taxon>Piromyces</taxon>
    </lineage>
</organism>
<dbReference type="InterPro" id="IPR008936">
    <property type="entry name" value="Rho_GTPase_activation_prot"/>
</dbReference>
<proteinExistence type="predicted"/>
<evidence type="ECO:0000313" key="4">
    <source>
        <dbReference type="Proteomes" id="UP000193719"/>
    </source>
</evidence>
<dbReference type="PROSITE" id="PS50238">
    <property type="entry name" value="RHOGAP"/>
    <property type="match status" value="1"/>
</dbReference>
<dbReference type="STRING" id="1754191.A0A1Y1VFI3"/>
<dbReference type="EMBL" id="MCFH01000012">
    <property type="protein sequence ID" value="ORX53711.1"/>
    <property type="molecule type" value="Genomic_DNA"/>
</dbReference>
<feature type="domain" description="Rho-GAP" evidence="2">
    <location>
        <begin position="1"/>
        <end position="171"/>
    </location>
</feature>